<keyword evidence="5" id="KW-0812">Transmembrane</keyword>
<dbReference type="CDD" id="cd19411">
    <property type="entry name" value="MCP2201-like_sensor"/>
    <property type="match status" value="1"/>
</dbReference>
<sequence length="516" mass="55892">MALWPAPGVTRRQYISSALMLALMAGTAGFSYWKLGEANDTARRTESVRTAQLREIAQIELYVTQSSLQLRHGMLARNADERQAAIDDILKRRQLIEQSAASYESKLFSEQGRQRFSVIPDLMKTFWVHGESNLELVRQGRRDEAFAYLVDRTIPARNALLAALRDNVGYQDAALKKEIDQINQAVNQTLSVLLGVLTLLALGMIWNTVQLGRTMGRRIEESTQIAVRVRDGDLATAVTDREHDEFSPLLRALQEMQSSLTQIVSGVRGSAETVAQASNQIAEGNNDLSRRTEDQASALQQTAATMDELSNTVRANTGHAQEATRLAQDAVQIATGGGTLMRDVVQTMDGISESSRKIGDIIGVIDSIAFQTNILALNAAVEAARAGEQGRGFAVVASEVRNLAQRSAEAAREIKNLISTSVGRVEQGSALVGRAGATMEDIVRSIERVSSIVADISDASQDQNAAIEQVGQAITQMDRSTQQNAALVEESAAAAQDMREQAGGLLQAVASFRTPA</sequence>
<dbReference type="InterPro" id="IPR004090">
    <property type="entry name" value="Chemotax_Me-accpt_rcpt"/>
</dbReference>
<dbReference type="AlphaFoldDB" id="A0A059KK03"/>
<dbReference type="GO" id="GO:0005886">
    <property type="term" value="C:plasma membrane"/>
    <property type="evidence" value="ECO:0007669"/>
    <property type="project" value="TreeGrafter"/>
</dbReference>
<dbReference type="GO" id="GO:0007165">
    <property type="term" value="P:signal transduction"/>
    <property type="evidence" value="ECO:0007669"/>
    <property type="project" value="UniProtKB-KW"/>
</dbReference>
<dbReference type="EMBL" id="AZRA01000079">
    <property type="protein sequence ID" value="KDB51433.1"/>
    <property type="molecule type" value="Genomic_DNA"/>
</dbReference>
<dbReference type="PROSITE" id="PS50885">
    <property type="entry name" value="HAMP"/>
    <property type="match status" value="1"/>
</dbReference>
<dbReference type="SUPFAM" id="SSF58104">
    <property type="entry name" value="Methyl-accepting chemotaxis protein (MCP) signaling domain"/>
    <property type="match status" value="1"/>
</dbReference>
<organism evidence="8 9">
    <name type="scientific">Sphaerotilus natans subsp. natans DSM 6575</name>
    <dbReference type="NCBI Taxonomy" id="1286631"/>
    <lineage>
        <taxon>Bacteria</taxon>
        <taxon>Pseudomonadati</taxon>
        <taxon>Pseudomonadota</taxon>
        <taxon>Betaproteobacteria</taxon>
        <taxon>Burkholderiales</taxon>
        <taxon>Sphaerotilaceae</taxon>
        <taxon>Sphaerotilus</taxon>
    </lineage>
</organism>
<evidence type="ECO:0000256" key="2">
    <source>
        <dbReference type="ARBA" id="ARBA00022481"/>
    </source>
</evidence>
<dbReference type="eggNOG" id="COG0840">
    <property type="taxonomic scope" value="Bacteria"/>
</dbReference>
<dbReference type="Gene3D" id="1.10.287.950">
    <property type="entry name" value="Methyl-accepting chemotaxis protein"/>
    <property type="match status" value="1"/>
</dbReference>
<evidence type="ECO:0000313" key="9">
    <source>
        <dbReference type="Proteomes" id="UP000026714"/>
    </source>
</evidence>
<accession>A0A059KK03</accession>
<feature type="domain" description="HAMP" evidence="7">
    <location>
        <begin position="213"/>
        <end position="265"/>
    </location>
</feature>
<keyword evidence="4" id="KW-0807">Transducer</keyword>
<evidence type="ECO:0000259" key="6">
    <source>
        <dbReference type="PROSITE" id="PS50111"/>
    </source>
</evidence>
<dbReference type="Pfam" id="PF00672">
    <property type="entry name" value="HAMP"/>
    <property type="match status" value="1"/>
</dbReference>
<gene>
    <name evidence="8" type="ORF">X805_29530</name>
</gene>
<name>A0A059KK03_9BURK</name>
<evidence type="ECO:0008006" key="10">
    <source>
        <dbReference type="Google" id="ProtNLM"/>
    </source>
</evidence>
<keyword evidence="5" id="KW-1133">Transmembrane helix</keyword>
<dbReference type="Proteomes" id="UP000026714">
    <property type="component" value="Unassembled WGS sequence"/>
</dbReference>
<dbReference type="PANTHER" id="PTHR43531:SF14">
    <property type="entry name" value="METHYL-ACCEPTING CHEMOTAXIS PROTEIN I-RELATED"/>
    <property type="match status" value="1"/>
</dbReference>
<dbReference type="CDD" id="cd11386">
    <property type="entry name" value="MCP_signal"/>
    <property type="match status" value="1"/>
</dbReference>
<evidence type="ECO:0000313" key="8">
    <source>
        <dbReference type="EMBL" id="KDB51433.1"/>
    </source>
</evidence>
<reference evidence="8 9" key="1">
    <citation type="journal article" date="2014" name="FEMS Microbiol. Ecol.">
        <title>Sphaerotilus natans encrusted with nanoball-shaped Fe(III) oxide minerals formed by nitrate-reducing mixotrophic Fe(II) oxidation.</title>
        <authorList>
            <person name="Park S."/>
            <person name="Kim D.H."/>
            <person name="Lee J.H."/>
            <person name="Hur H.G."/>
        </authorList>
    </citation>
    <scope>NUCLEOTIDE SEQUENCE [LARGE SCALE GENOMIC DNA]</scope>
    <source>
        <strain evidence="8 9">DSM 6575</strain>
    </source>
</reference>
<dbReference type="PANTHER" id="PTHR43531">
    <property type="entry name" value="PROTEIN ICFG"/>
    <property type="match status" value="1"/>
</dbReference>
<evidence type="ECO:0000259" key="7">
    <source>
        <dbReference type="PROSITE" id="PS50885"/>
    </source>
</evidence>
<feature type="transmembrane region" description="Helical" evidence="5">
    <location>
        <begin position="185"/>
        <end position="206"/>
    </location>
</feature>
<protein>
    <recommendedName>
        <fullName evidence="10">HAMP domain-containing protein</fullName>
    </recommendedName>
</protein>
<evidence type="ECO:0000256" key="4">
    <source>
        <dbReference type="PROSITE-ProRule" id="PRU00284"/>
    </source>
</evidence>
<dbReference type="PRINTS" id="PR00260">
    <property type="entry name" value="CHEMTRNSDUCR"/>
</dbReference>
<dbReference type="RefSeq" id="WP_037483523.1">
    <property type="nucleotide sequence ID" value="NZ_AZRA01000079.1"/>
</dbReference>
<dbReference type="SMART" id="SM00283">
    <property type="entry name" value="MA"/>
    <property type="match status" value="1"/>
</dbReference>
<dbReference type="STRING" id="34103.SAMN05421778_11432"/>
<keyword evidence="5" id="KW-0472">Membrane</keyword>
<feature type="transmembrane region" description="Helical" evidence="5">
    <location>
        <begin position="14"/>
        <end position="33"/>
    </location>
</feature>
<dbReference type="GO" id="GO:0006935">
    <property type="term" value="P:chemotaxis"/>
    <property type="evidence" value="ECO:0007669"/>
    <property type="project" value="InterPro"/>
</dbReference>
<feature type="domain" description="Methyl-accepting transducer" evidence="6">
    <location>
        <begin position="270"/>
        <end position="499"/>
    </location>
</feature>
<dbReference type="InterPro" id="IPR051310">
    <property type="entry name" value="MCP_chemotaxis"/>
</dbReference>
<dbReference type="InterPro" id="IPR024478">
    <property type="entry name" value="HlyB_4HB_MCP"/>
</dbReference>
<dbReference type="SMART" id="SM00304">
    <property type="entry name" value="HAMP"/>
    <property type="match status" value="1"/>
</dbReference>
<comment type="subcellular location">
    <subcellularLocation>
        <location evidence="1">Membrane</location>
    </subcellularLocation>
</comment>
<proteinExistence type="inferred from homology"/>
<comment type="similarity">
    <text evidence="3">Belongs to the methyl-accepting chemotaxis (MCP) protein family.</text>
</comment>
<evidence type="ECO:0000256" key="1">
    <source>
        <dbReference type="ARBA" id="ARBA00004370"/>
    </source>
</evidence>
<dbReference type="PATRIC" id="fig|1286631.3.peg.2886"/>
<dbReference type="InterPro" id="IPR003660">
    <property type="entry name" value="HAMP_dom"/>
</dbReference>
<dbReference type="FunFam" id="1.10.287.950:FF:000001">
    <property type="entry name" value="Methyl-accepting chemotaxis sensory transducer"/>
    <property type="match status" value="1"/>
</dbReference>
<comment type="caution">
    <text evidence="8">The sequence shown here is derived from an EMBL/GenBank/DDBJ whole genome shotgun (WGS) entry which is preliminary data.</text>
</comment>
<evidence type="ECO:0000256" key="3">
    <source>
        <dbReference type="ARBA" id="ARBA00029447"/>
    </source>
</evidence>
<keyword evidence="2" id="KW-0488">Methylation</keyword>
<evidence type="ECO:0000256" key="5">
    <source>
        <dbReference type="SAM" id="Phobius"/>
    </source>
</evidence>
<dbReference type="Pfam" id="PF00015">
    <property type="entry name" value="MCPsignal"/>
    <property type="match status" value="1"/>
</dbReference>
<keyword evidence="9" id="KW-1185">Reference proteome</keyword>
<dbReference type="PROSITE" id="PS50111">
    <property type="entry name" value="CHEMOTAXIS_TRANSDUC_2"/>
    <property type="match status" value="1"/>
</dbReference>
<dbReference type="InterPro" id="IPR047347">
    <property type="entry name" value="YvaQ-like_sensor"/>
</dbReference>
<dbReference type="GO" id="GO:0004888">
    <property type="term" value="F:transmembrane signaling receptor activity"/>
    <property type="evidence" value="ECO:0007669"/>
    <property type="project" value="InterPro"/>
</dbReference>
<dbReference type="Pfam" id="PF12729">
    <property type="entry name" value="4HB_MCP_1"/>
    <property type="match status" value="1"/>
</dbReference>
<dbReference type="InterPro" id="IPR004089">
    <property type="entry name" value="MCPsignal_dom"/>
</dbReference>